<dbReference type="KEGG" id="vg:29059873"/>
<accession>A0A173GB55</accession>
<name>A0A173GB55_9CAUD</name>
<evidence type="ECO:0000313" key="2">
    <source>
        <dbReference type="Proteomes" id="UP000203219"/>
    </source>
</evidence>
<protein>
    <submittedName>
        <fullName evidence="1">Uncharacterized protein</fullName>
    </submittedName>
</protein>
<gene>
    <name evidence="1" type="ORF">SALINJAH_154</name>
</gene>
<reference evidence="2" key="1">
    <citation type="submission" date="2016-04" db="EMBL/GenBank/DDBJ databases">
        <authorList>
            <person name="Adebesin M.O."/>
            <person name="Ahama K."/>
            <person name="Alekasir E.M."/>
            <person name="Ali S."/>
            <person name="Aligholizadeh E."/>
            <person name="Allison J.M."/>
            <person name="Alzaher A."/>
            <person name="Andaya C.D."/>
            <person name="Asfaw S."/>
            <person name="Bansal N."/>
            <person name="Beauchard M.A."/>
            <person name="Betancourt K.A."/>
            <person name="Bhatia B."/>
            <person name="Boretti N.A."/>
            <person name="Brondi J.N."/>
            <person name="Byrd C.E."/>
            <person name="Cao A."/>
            <person name="Cardosa E.A."/>
            <person name="Carter A."/>
            <person name="Chen S."/>
            <person name="Chen Y."/>
            <person name="Clara V.K."/>
            <person name="Cobuzzi M."/>
            <person name="Conn O.L."/>
            <person name="Crosby I.A."/>
            <person name="Daly S.B."/>
            <person name="Depaz I.X."/>
            <person name="Dhaurali S."/>
            <person name="Dowdy K.M."/>
            <person name="Edokobi N.B."/>
            <person name="Ekanayake A.B."/>
            <person name="Ekekwe S.O."/>
            <person name="Emond M.A."/>
            <person name="Endres L."/>
            <person name="Eng S."/>
            <person name="Felkoski S.A."/>
            <person name="Gant C.D."/>
            <person name="Gaskin B."/>
            <person name="Gondal S."/>
            <person name="Gutmann J."/>
            <person name="Ha T.-A."/>
            <person name="Habteyes H."/>
            <person name="Hariri O."/>
            <person name="Healey R.M."/>
            <person name="Heins J.L."/>
            <person name="Henderson A.L."/>
            <person name="Hernandez F.M."/>
            <person name="Hoang P.T."/>
            <person name="Hope K.T."/>
            <person name="Husna A."/>
            <person name="Hussain A."/>
            <person name="Imani O."/>
            <person name="Jackson N.L."/>
            <person name="Jacob V.M."/>
            <person name="Kang C."/>
            <person name="Kantov R.M."/>
            <person name="Kavuru S."/>
            <person name="Kerr M.S."/>
            <person name="Khan O.A."/>
            <person name="Khan T.M."/>
            <person name="King T."/>
            <person name="Kulkarni R."/>
            <person name="Li A."/>
            <person name="Maczka C."/>
            <person name="Maisonet E."/>
            <person name="Majethia P.M."/>
            <person name="Malik D.A."/>
            <person name="Mariam A."/>
            <person name="Marquess E.B."/>
            <person name="Mattison J."/>
            <person name="Mcdonald N."/>
            <person name="Mehr S."/>
            <person name="Mengers S.R."/>
            <person name="Michaels D.P."/>
            <person name="Mondal S."/>
            <person name="Monney D.B."/>
            <person name="Nakhleh S.I."/>
            <person name="Ndubuizu N.C."/>
            <person name="Nguyen A.H."/>
            <person name="Nguyen K.M."/>
            <person name="Nguyen M.T."/>
            <person name="Nicholas M.L."/>
            <person name="Nimalan J.P."/>
            <person name="O'Connell R.A."/>
            <person name="Odoi E."/>
            <person name="Ojo L."/>
            <person name="Okoye A.E."/>
            <person name="Olateru-Olagbegi O."/>
            <person name="Osei K.V."/>
            <person name="Osei-Tutu A."/>
            <person name="Palilla A.M."/>
            <person name="Pancholi S."/>
            <person name="Park J.H."/>
            <person name="Patel K."/>
            <person name="Patel P."/>
            <person name="Pennington E."/>
            <person name="Peterson R.E."/>
            <person name="Pon J."/>
            <person name="Pourkarim H."/>
            <person name="Reed M.L."/>
            <person name="Rottman V."/>
            <person name="Salazar J."/>
            <person name="Samet S."/>
            <person name="Sendze O."/>
            <person name="Stelmack M.A."/>
            <person name="Stinnett R."/>
            <person name="Tchouaga A.L."/>
            <person name="Thompson E.M."/>
            <person name="Tran N.G."/>
            <person name="Truong T."/>
            <person name="Udo J.A."/>
            <person name="Verona L.T."/>
            <person name="Vu T.-Q."/>
            <person name="Wade J."/>
            <person name="Wang N.Q."/>
            <person name="Waters Z.M."/>
            <person name="Wellman R.J."/>
            <person name="Woldegabreal S."/>
            <person name="Yee A.C."/>
            <person name="Yirefu M."/>
            <person name="Zahangir S."/>
            <person name="Zhai Y."/>
            <person name="Devine C.L."/>
            <person name="Liao K."/>
            <person name="Prasad P.K."/>
            <person name="Ruthenberg K.J."/>
            <person name="Shonk J.A."/>
            <person name="Way M."/>
            <person name="Yousufi H.K."/>
            <person name="Cao L."/>
            <person name="Fox J."/>
            <person name="Hobbs E."/>
            <person name="Kilic S."/>
            <person name="Nunn R."/>
            <person name="Patel R."/>
            <person name="Rubenstein M."/>
            <person name="Cresawn S.G."/>
            <person name="Russell D.A."/>
            <person name="Pope W.H."/>
            <person name="Jacobs-Sera D."/>
            <person name="Hendrix R.W."/>
            <person name="Hatfull G.F."/>
            <person name="Erill I."/>
            <person name="Caruso S.M."/>
        </authorList>
    </citation>
    <scope>NUCLEOTIDE SEQUENCE [LARGE SCALE GENOMIC DNA]</scope>
</reference>
<dbReference type="RefSeq" id="YP_009282108.1">
    <property type="nucleotide sequence ID" value="NC_031034.1"/>
</dbReference>
<proteinExistence type="predicted"/>
<dbReference type="EMBL" id="KX011169">
    <property type="protein sequence ID" value="ANH50574.1"/>
    <property type="molecule type" value="Genomic_DNA"/>
</dbReference>
<organism evidence="1 2">
    <name type="scientific">Bacillus phage SalinJah</name>
    <dbReference type="NCBI Taxonomy" id="1837830"/>
    <lineage>
        <taxon>Viruses</taxon>
        <taxon>Duplodnaviria</taxon>
        <taxon>Heunggongvirae</taxon>
        <taxon>Uroviricota</taxon>
        <taxon>Caudoviricetes</taxon>
        <taxon>Herelleviridae</taxon>
        <taxon>Bastillevirinae</taxon>
        <taxon>Wphvirus</taxon>
        <taxon>Wphvirus BPS13</taxon>
    </lineage>
</organism>
<evidence type="ECO:0000313" key="1">
    <source>
        <dbReference type="EMBL" id="ANH50574.1"/>
    </source>
</evidence>
<dbReference type="Proteomes" id="UP000203219">
    <property type="component" value="Segment"/>
</dbReference>
<sequence>MGYPTCDSCGIDIYPVIQRVCGGCCPDCRDRIEEDKKRRAAKLNDKGEKRNV</sequence>
<dbReference type="GeneID" id="29059873"/>